<comment type="function">
    <text evidence="1">Conjugation of reduced glutathione to a wide number of exogenous and endogenous hydrophobic electrophiles.</text>
</comment>
<accession>A0AAE0XPA0</accession>
<evidence type="ECO:0000313" key="18">
    <source>
        <dbReference type="EMBL" id="KAK3701143.1"/>
    </source>
</evidence>
<evidence type="ECO:0000313" key="19">
    <source>
        <dbReference type="Proteomes" id="UP001283361"/>
    </source>
</evidence>
<dbReference type="PANTHER" id="PTHR10689">
    <property type="entry name" value="MICROSOMAL GLUTATHIONE S-TRANSFERASE 1"/>
    <property type="match status" value="1"/>
</dbReference>
<feature type="transmembrane region" description="Helical" evidence="17">
    <location>
        <begin position="82"/>
        <end position="108"/>
    </location>
</feature>
<sequence length="153" mass="17051">MGVTSLSLDNPVFSAFVTYAVLVILKTMIMSFFTAYQRMSNKAFSNEEDVASFKGGKKFEVIRYHPAVERVRRCHQNDLENVIPFVLLGLLYVASGPSLWAALLHFRIFTVTRFLHTLIYLNGVRQPARALSFLSGVAVNISMAVAVLGKGTF</sequence>
<name>A0AAE0XPA0_9GAST</name>
<keyword evidence="11" id="KW-0007">Acetylation</keyword>
<proteinExistence type="inferred from homology"/>
<comment type="similarity">
    <text evidence="4">Belongs to the MAPEG family.</text>
</comment>
<keyword evidence="9" id="KW-0256">Endoplasmic reticulum</keyword>
<evidence type="ECO:0000256" key="2">
    <source>
        <dbReference type="ARBA" id="ARBA00004294"/>
    </source>
</evidence>
<dbReference type="InterPro" id="IPR001129">
    <property type="entry name" value="Membr-assoc_MAPEG"/>
</dbReference>
<keyword evidence="7 17" id="KW-0812">Transmembrane</keyword>
<dbReference type="SUPFAM" id="SSF161084">
    <property type="entry name" value="MAPEG domain-like"/>
    <property type="match status" value="1"/>
</dbReference>
<evidence type="ECO:0000256" key="4">
    <source>
        <dbReference type="ARBA" id="ARBA00010459"/>
    </source>
</evidence>
<dbReference type="InterPro" id="IPR040162">
    <property type="entry name" value="MGST1-like"/>
</dbReference>
<evidence type="ECO:0000256" key="1">
    <source>
        <dbReference type="ARBA" id="ARBA00003701"/>
    </source>
</evidence>
<dbReference type="InterPro" id="IPR023352">
    <property type="entry name" value="MAPEG-like_dom_sf"/>
</dbReference>
<keyword evidence="10 17" id="KW-1133">Transmembrane helix</keyword>
<dbReference type="PANTHER" id="PTHR10689:SF6">
    <property type="entry name" value="MICROSOMAL GLUTATHIONE S-TRANSFERASE 1"/>
    <property type="match status" value="1"/>
</dbReference>
<evidence type="ECO:0000256" key="12">
    <source>
        <dbReference type="ARBA" id="ARBA00023128"/>
    </source>
</evidence>
<dbReference type="AlphaFoldDB" id="A0AAE0XPA0"/>
<evidence type="ECO:0000256" key="11">
    <source>
        <dbReference type="ARBA" id="ARBA00022990"/>
    </source>
</evidence>
<reference evidence="18" key="1">
    <citation type="journal article" date="2023" name="G3 (Bethesda)">
        <title>A reference genome for the long-term kleptoplast-retaining sea slug Elysia crispata morphotype clarki.</title>
        <authorList>
            <person name="Eastman K.E."/>
            <person name="Pendleton A.L."/>
            <person name="Shaikh M.A."/>
            <person name="Suttiyut T."/>
            <person name="Ogas R."/>
            <person name="Tomko P."/>
            <person name="Gavelis G."/>
            <person name="Widhalm J.R."/>
            <person name="Wisecaver J.H."/>
        </authorList>
    </citation>
    <scope>NUCLEOTIDE SEQUENCE</scope>
    <source>
        <strain evidence="18">ECLA1</strain>
    </source>
</reference>
<organism evidence="18 19">
    <name type="scientific">Elysia crispata</name>
    <name type="common">lettuce slug</name>
    <dbReference type="NCBI Taxonomy" id="231223"/>
    <lineage>
        <taxon>Eukaryota</taxon>
        <taxon>Metazoa</taxon>
        <taxon>Spiralia</taxon>
        <taxon>Lophotrochozoa</taxon>
        <taxon>Mollusca</taxon>
        <taxon>Gastropoda</taxon>
        <taxon>Heterobranchia</taxon>
        <taxon>Euthyneura</taxon>
        <taxon>Panpulmonata</taxon>
        <taxon>Sacoglossa</taxon>
        <taxon>Placobranchoidea</taxon>
        <taxon>Plakobranchidae</taxon>
        <taxon>Elysia</taxon>
    </lineage>
</organism>
<feature type="transmembrane region" description="Helical" evidence="17">
    <location>
        <begin position="12"/>
        <end position="36"/>
    </location>
</feature>
<evidence type="ECO:0000256" key="9">
    <source>
        <dbReference type="ARBA" id="ARBA00022824"/>
    </source>
</evidence>
<keyword evidence="6" id="KW-0808">Transferase</keyword>
<comment type="catalytic activity">
    <reaction evidence="16">
        <text>RX + glutathione = an S-substituted glutathione + a halide anion + H(+)</text>
        <dbReference type="Rhea" id="RHEA:16437"/>
        <dbReference type="ChEBI" id="CHEBI:15378"/>
        <dbReference type="ChEBI" id="CHEBI:16042"/>
        <dbReference type="ChEBI" id="CHEBI:17792"/>
        <dbReference type="ChEBI" id="CHEBI:57925"/>
        <dbReference type="ChEBI" id="CHEBI:90779"/>
        <dbReference type="EC" id="2.5.1.18"/>
    </reaction>
    <physiologicalReaction direction="left-to-right" evidence="16">
        <dbReference type="Rhea" id="RHEA:16438"/>
    </physiologicalReaction>
</comment>
<evidence type="ECO:0000256" key="6">
    <source>
        <dbReference type="ARBA" id="ARBA00022679"/>
    </source>
</evidence>
<dbReference type="Proteomes" id="UP001283361">
    <property type="component" value="Unassembled WGS sequence"/>
</dbReference>
<evidence type="ECO:0000256" key="7">
    <source>
        <dbReference type="ARBA" id="ARBA00022692"/>
    </source>
</evidence>
<evidence type="ECO:0000256" key="3">
    <source>
        <dbReference type="ARBA" id="ARBA00004477"/>
    </source>
</evidence>
<evidence type="ECO:0000256" key="5">
    <source>
        <dbReference type="ARBA" id="ARBA00012452"/>
    </source>
</evidence>
<dbReference type="Gene3D" id="1.20.120.550">
    <property type="entry name" value="Membrane associated eicosanoid/glutathione metabolism-like domain"/>
    <property type="match status" value="1"/>
</dbReference>
<evidence type="ECO:0000256" key="15">
    <source>
        <dbReference type="ARBA" id="ARBA00039397"/>
    </source>
</evidence>
<gene>
    <name evidence="18" type="ORF">RRG08_029615</name>
</gene>
<evidence type="ECO:0000256" key="8">
    <source>
        <dbReference type="ARBA" id="ARBA00022787"/>
    </source>
</evidence>
<comment type="subunit">
    <text evidence="14">Homotrimer; The trimer binds only one molecule of glutathione.</text>
</comment>
<evidence type="ECO:0000256" key="14">
    <source>
        <dbReference type="ARBA" id="ARBA00038540"/>
    </source>
</evidence>
<keyword evidence="12" id="KW-0496">Mitochondrion</keyword>
<dbReference type="Pfam" id="PF01124">
    <property type="entry name" value="MAPEG"/>
    <property type="match status" value="1"/>
</dbReference>
<dbReference type="GO" id="GO:0005741">
    <property type="term" value="C:mitochondrial outer membrane"/>
    <property type="evidence" value="ECO:0007669"/>
    <property type="project" value="UniProtKB-SubCell"/>
</dbReference>
<keyword evidence="8" id="KW-1000">Mitochondrion outer membrane</keyword>
<keyword evidence="13 17" id="KW-0472">Membrane</keyword>
<dbReference type="FunFam" id="1.20.120.550:FF:000002">
    <property type="entry name" value="Microsomal glutathione S-transferase 1"/>
    <property type="match status" value="1"/>
</dbReference>
<dbReference type="EC" id="2.5.1.18" evidence="5"/>
<feature type="transmembrane region" description="Helical" evidence="17">
    <location>
        <begin position="128"/>
        <end position="149"/>
    </location>
</feature>
<evidence type="ECO:0000256" key="10">
    <source>
        <dbReference type="ARBA" id="ARBA00022989"/>
    </source>
</evidence>
<keyword evidence="19" id="KW-1185">Reference proteome</keyword>
<comment type="caution">
    <text evidence="18">The sequence shown here is derived from an EMBL/GenBank/DDBJ whole genome shotgun (WGS) entry which is preliminary data.</text>
</comment>
<evidence type="ECO:0000256" key="17">
    <source>
        <dbReference type="SAM" id="Phobius"/>
    </source>
</evidence>
<protein>
    <recommendedName>
        <fullName evidence="15">Microsomal glutathione S-transferase 1</fullName>
        <ecNumber evidence="5">2.5.1.18</ecNumber>
    </recommendedName>
</protein>
<evidence type="ECO:0000256" key="13">
    <source>
        <dbReference type="ARBA" id="ARBA00023136"/>
    </source>
</evidence>
<dbReference type="GO" id="GO:0005789">
    <property type="term" value="C:endoplasmic reticulum membrane"/>
    <property type="evidence" value="ECO:0007669"/>
    <property type="project" value="UniProtKB-SubCell"/>
</dbReference>
<dbReference type="GO" id="GO:0004364">
    <property type="term" value="F:glutathione transferase activity"/>
    <property type="evidence" value="ECO:0007669"/>
    <property type="project" value="UniProtKB-EC"/>
</dbReference>
<comment type="subcellular location">
    <subcellularLocation>
        <location evidence="3">Endoplasmic reticulum membrane</location>
        <topology evidence="3">Multi-pass membrane protein</topology>
    </subcellularLocation>
    <subcellularLocation>
        <location evidence="2">Mitochondrion outer membrane</location>
    </subcellularLocation>
</comment>
<evidence type="ECO:0000256" key="16">
    <source>
        <dbReference type="ARBA" id="ARBA00049385"/>
    </source>
</evidence>
<dbReference type="EMBL" id="JAWDGP010007897">
    <property type="protein sequence ID" value="KAK3701143.1"/>
    <property type="molecule type" value="Genomic_DNA"/>
</dbReference>